<comment type="caution">
    <text evidence="1">The sequence shown here is derived from an EMBL/GenBank/DDBJ whole genome shotgun (WGS) entry which is preliminary data.</text>
</comment>
<keyword evidence="2" id="KW-1185">Reference proteome</keyword>
<organism evidence="1 2">
    <name type="scientific">Spiromyces aspiralis</name>
    <dbReference type="NCBI Taxonomy" id="68401"/>
    <lineage>
        <taxon>Eukaryota</taxon>
        <taxon>Fungi</taxon>
        <taxon>Fungi incertae sedis</taxon>
        <taxon>Zoopagomycota</taxon>
        <taxon>Kickxellomycotina</taxon>
        <taxon>Kickxellomycetes</taxon>
        <taxon>Kickxellales</taxon>
        <taxon>Kickxellaceae</taxon>
        <taxon>Spiromyces</taxon>
    </lineage>
</organism>
<accession>A0ACC1HJZ3</accession>
<evidence type="ECO:0000313" key="1">
    <source>
        <dbReference type="EMBL" id="KAJ1675991.1"/>
    </source>
</evidence>
<dbReference type="EMBL" id="JAMZIH010005146">
    <property type="protein sequence ID" value="KAJ1675991.1"/>
    <property type="molecule type" value="Genomic_DNA"/>
</dbReference>
<reference evidence="1" key="1">
    <citation type="submission" date="2022-06" db="EMBL/GenBank/DDBJ databases">
        <title>Phylogenomic reconstructions and comparative analyses of Kickxellomycotina fungi.</title>
        <authorList>
            <person name="Reynolds N.K."/>
            <person name="Stajich J.E."/>
            <person name="Barry K."/>
            <person name="Grigoriev I.V."/>
            <person name="Crous P."/>
            <person name="Smith M.E."/>
        </authorList>
    </citation>
    <scope>NUCLEOTIDE SEQUENCE</scope>
    <source>
        <strain evidence="1">RSA 2271</strain>
    </source>
</reference>
<dbReference type="Proteomes" id="UP001145114">
    <property type="component" value="Unassembled WGS sequence"/>
</dbReference>
<proteinExistence type="predicted"/>
<evidence type="ECO:0000313" key="2">
    <source>
        <dbReference type="Proteomes" id="UP001145114"/>
    </source>
</evidence>
<gene>
    <name evidence="1" type="ORF">EV182_000161</name>
</gene>
<protein>
    <submittedName>
        <fullName evidence="1">Uncharacterized protein</fullName>
    </submittedName>
</protein>
<sequence>MTLQLNGNITDSELSSEQLKQLEELQHYTQKLQSIQRRMAKAFSKVQHLKVQAQEIREFREREAESVLASNRIPAKTAASPASAMAPTWSSAALPSRRPGTLPVDEKRSEQALGTMSGGSTPLSQTETTVSHDGNSDSGKNSVHPGHLDTTRQPASQGIQSVKARPRRKVKKAVIE</sequence>
<name>A0ACC1HJZ3_9FUNG</name>